<dbReference type="OrthoDB" id="514967at2759"/>
<dbReference type="Proteomes" id="UP000631114">
    <property type="component" value="Unassembled WGS sequence"/>
</dbReference>
<reference evidence="1 2" key="1">
    <citation type="submission" date="2020-10" db="EMBL/GenBank/DDBJ databases">
        <title>The Coptis chinensis genome and diversification of protoberbering-type alkaloids.</title>
        <authorList>
            <person name="Wang B."/>
            <person name="Shu S."/>
            <person name="Song C."/>
            <person name="Liu Y."/>
        </authorList>
    </citation>
    <scope>NUCLEOTIDE SEQUENCE [LARGE SCALE GENOMIC DNA]</scope>
    <source>
        <strain evidence="1">HL-2020</strain>
        <tissue evidence="1">Leaf</tissue>
    </source>
</reference>
<dbReference type="GO" id="GO:0005634">
    <property type="term" value="C:nucleus"/>
    <property type="evidence" value="ECO:0007669"/>
    <property type="project" value="InterPro"/>
</dbReference>
<dbReference type="GO" id="GO:0003677">
    <property type="term" value="F:DNA binding"/>
    <property type="evidence" value="ECO:0007669"/>
    <property type="project" value="InterPro"/>
</dbReference>
<dbReference type="SUPFAM" id="SSF103612">
    <property type="entry name" value="SBT domain"/>
    <property type="match status" value="1"/>
</dbReference>
<dbReference type="EMBL" id="JADFTS010000004">
    <property type="protein sequence ID" value="KAF9611181.1"/>
    <property type="molecule type" value="Genomic_DNA"/>
</dbReference>
<evidence type="ECO:0000313" key="2">
    <source>
        <dbReference type="Proteomes" id="UP000631114"/>
    </source>
</evidence>
<dbReference type="Gene3D" id="4.10.1100.10">
    <property type="entry name" value="Transcription factor, SBP-box domain"/>
    <property type="match status" value="1"/>
</dbReference>
<evidence type="ECO:0000313" key="1">
    <source>
        <dbReference type="EMBL" id="KAF9611181.1"/>
    </source>
</evidence>
<proteinExistence type="predicted"/>
<gene>
    <name evidence="1" type="ORF">IFM89_027479</name>
</gene>
<dbReference type="InterPro" id="IPR036893">
    <property type="entry name" value="SBP_sf"/>
</dbReference>
<comment type="caution">
    <text evidence="1">The sequence shown here is derived from an EMBL/GenBank/DDBJ whole genome shotgun (WGS) entry which is preliminary data.</text>
</comment>
<accession>A0A835I5R6</accession>
<protein>
    <submittedName>
        <fullName evidence="1">Uncharacterized protein</fullName>
    </submittedName>
</protein>
<organism evidence="1 2">
    <name type="scientific">Coptis chinensis</name>
    <dbReference type="NCBI Taxonomy" id="261450"/>
    <lineage>
        <taxon>Eukaryota</taxon>
        <taxon>Viridiplantae</taxon>
        <taxon>Streptophyta</taxon>
        <taxon>Embryophyta</taxon>
        <taxon>Tracheophyta</taxon>
        <taxon>Spermatophyta</taxon>
        <taxon>Magnoliopsida</taxon>
        <taxon>Ranunculales</taxon>
        <taxon>Ranunculaceae</taxon>
        <taxon>Coptidoideae</taxon>
        <taxon>Coptis</taxon>
    </lineage>
</organism>
<sequence>MFVECCLLLVFDKIMCTQNGKAVRSIINRFETEGEYLTLWTGSIPWKVKRVFVYKYEVCGKKIYFEDVGIEFQPNKPSGGSSAALAIKVEVGHGDIKKGRGVLQGGQPPRCQVEGCKLDSSDVKAYYSRHKVRDVAIFPENSGQRGGGFSMDFTRQPGRDDWPIVKPAIGQMATHPLLFGKLLPHQWRATRKSSAIVYISVVPNPYHARCERVGPIFSRLEYLRDIHGSIYKNSQGAAVTNFTKAIRGALRAMKLVAFPVKCHMTLVRVRFHNP</sequence>
<name>A0A835I5R6_9MAGN</name>
<dbReference type="AlphaFoldDB" id="A0A835I5R6"/>
<keyword evidence="2" id="KW-1185">Reference proteome</keyword>